<dbReference type="EMBL" id="JAATNW010000006">
    <property type="protein sequence ID" value="NMH60846.1"/>
    <property type="molecule type" value="Genomic_DNA"/>
</dbReference>
<dbReference type="InterPro" id="IPR043128">
    <property type="entry name" value="Rev_trsase/Diguanyl_cyclase"/>
</dbReference>
<dbReference type="NCBIfam" id="TIGR00254">
    <property type="entry name" value="GGDEF"/>
    <property type="match status" value="1"/>
</dbReference>
<comment type="catalytic activity">
    <reaction evidence="2">
        <text>2 GTP = 3',3'-c-di-GMP + 2 diphosphate</text>
        <dbReference type="Rhea" id="RHEA:24898"/>
        <dbReference type="ChEBI" id="CHEBI:33019"/>
        <dbReference type="ChEBI" id="CHEBI:37565"/>
        <dbReference type="ChEBI" id="CHEBI:58805"/>
        <dbReference type="EC" id="2.7.7.65"/>
    </reaction>
</comment>
<feature type="domain" description="HAMP" evidence="4">
    <location>
        <begin position="335"/>
        <end position="386"/>
    </location>
</feature>
<feature type="transmembrane region" description="Helical" evidence="3">
    <location>
        <begin position="312"/>
        <end position="333"/>
    </location>
</feature>
<gene>
    <name evidence="6" type="ORF">HCJ96_12485</name>
</gene>
<evidence type="ECO:0000313" key="7">
    <source>
        <dbReference type="Proteomes" id="UP000709336"/>
    </source>
</evidence>
<protein>
    <recommendedName>
        <fullName evidence="1">diguanylate cyclase</fullName>
        <ecNumber evidence="1">2.7.7.65</ecNumber>
    </recommendedName>
</protein>
<comment type="caution">
    <text evidence="6">The sequence shown here is derived from an EMBL/GenBank/DDBJ whole genome shotgun (WGS) entry which is preliminary data.</text>
</comment>
<feature type="transmembrane region" description="Helical" evidence="3">
    <location>
        <begin position="26"/>
        <end position="48"/>
    </location>
</feature>
<dbReference type="RefSeq" id="WP_169211395.1">
    <property type="nucleotide sequence ID" value="NZ_JAATNW010000006.1"/>
</dbReference>
<feature type="domain" description="GGDEF" evidence="5">
    <location>
        <begin position="422"/>
        <end position="561"/>
    </location>
</feature>
<reference evidence="6 7" key="1">
    <citation type="submission" date="2020-03" db="EMBL/GenBank/DDBJ databases">
        <title>Alteromonas ponticola sp. nov., isolated from seawater.</title>
        <authorList>
            <person name="Yoon J.-H."/>
            <person name="Kim Y.-O."/>
        </authorList>
    </citation>
    <scope>NUCLEOTIDE SEQUENCE [LARGE SCALE GENOMIC DNA]</scope>
    <source>
        <strain evidence="6 7">MYP5</strain>
    </source>
</reference>
<keyword evidence="3" id="KW-0472">Membrane</keyword>
<dbReference type="Pfam" id="PF00990">
    <property type="entry name" value="GGDEF"/>
    <property type="match status" value="1"/>
</dbReference>
<name>A0ABX1R5U0_9ALTE</name>
<dbReference type="PANTHER" id="PTHR45138:SF9">
    <property type="entry name" value="DIGUANYLATE CYCLASE DGCM-RELATED"/>
    <property type="match status" value="1"/>
</dbReference>
<accession>A0ABX1R5U0</accession>
<dbReference type="PROSITE" id="PS50885">
    <property type="entry name" value="HAMP"/>
    <property type="match status" value="1"/>
</dbReference>
<dbReference type="SMART" id="SM00267">
    <property type="entry name" value="GGDEF"/>
    <property type="match status" value="1"/>
</dbReference>
<keyword evidence="7" id="KW-1185">Reference proteome</keyword>
<dbReference type="PANTHER" id="PTHR45138">
    <property type="entry name" value="REGULATORY COMPONENTS OF SENSORY TRANSDUCTION SYSTEM"/>
    <property type="match status" value="1"/>
</dbReference>
<dbReference type="InterPro" id="IPR003660">
    <property type="entry name" value="HAMP_dom"/>
</dbReference>
<dbReference type="Proteomes" id="UP000709336">
    <property type="component" value="Unassembled WGS sequence"/>
</dbReference>
<evidence type="ECO:0000256" key="1">
    <source>
        <dbReference type="ARBA" id="ARBA00012528"/>
    </source>
</evidence>
<dbReference type="EC" id="2.7.7.65" evidence="1"/>
<keyword evidence="3" id="KW-1133">Transmembrane helix</keyword>
<evidence type="ECO:0000259" key="4">
    <source>
        <dbReference type="PROSITE" id="PS50885"/>
    </source>
</evidence>
<dbReference type="InterPro" id="IPR029787">
    <property type="entry name" value="Nucleotide_cyclase"/>
</dbReference>
<dbReference type="CDD" id="cd01949">
    <property type="entry name" value="GGDEF"/>
    <property type="match status" value="1"/>
</dbReference>
<dbReference type="Gene3D" id="6.10.340.10">
    <property type="match status" value="1"/>
</dbReference>
<dbReference type="SUPFAM" id="SSF55073">
    <property type="entry name" value="Nucleotide cyclase"/>
    <property type="match status" value="1"/>
</dbReference>
<dbReference type="PROSITE" id="PS50887">
    <property type="entry name" value="GGDEF"/>
    <property type="match status" value="1"/>
</dbReference>
<evidence type="ECO:0000313" key="6">
    <source>
        <dbReference type="EMBL" id="NMH60846.1"/>
    </source>
</evidence>
<evidence type="ECO:0000256" key="2">
    <source>
        <dbReference type="ARBA" id="ARBA00034247"/>
    </source>
</evidence>
<sequence length="562" mass="63041">MSNTKASATTKANASWLRGKRVPLSAVFLVSISTIIFLFFLVSMLAFFRLQSFSDILTELTEESVPSLAISGRIFGKVNQLTYLTEGLTRAQNEVVRRVLYTQLQEQVADLQVLAVDPNADPALLAHIQGLDLEISELNQLVKSRLETEATIQKTLDSVYQLYNAVTVSQSEQADEDQIIDNTNWKNVFADVVAMASRVATLDRLAEIRQTERRLEEQLGELSELILVLPESQQSAADTQLQALQELIITKTGLVAQKISHLRTKGRATGRGNFVRNFILDYAGMSEYRAYQLTEDTLAKSKRTTTLVKNQINILGTISVIAILILIVVIYVIQSRIVTRLEKLNDFVRDRLAGRDTRFAISGNDEISDIAKSFETFAHTIEEQKQILEDMSLSDGLTGVANRRAFDKRIDHDIQLAVRHQWPITVILFDVDHFKLYNDSYGHAVGDECLKELATAIKNVMRREQDFFARYGGEEFVCVLSDTDLAGAKTVSNTILEAIRNQAIPHIKSPISEHVTVSVGSVTARPSKDRITSPIELLKRADEALYEAKERGRNRQVNVQIE</sequence>
<proteinExistence type="predicted"/>
<dbReference type="InterPro" id="IPR050469">
    <property type="entry name" value="Diguanylate_Cyclase"/>
</dbReference>
<dbReference type="InterPro" id="IPR000160">
    <property type="entry name" value="GGDEF_dom"/>
</dbReference>
<organism evidence="6 7">
    <name type="scientific">Alteromonas ponticola</name>
    <dbReference type="NCBI Taxonomy" id="2720613"/>
    <lineage>
        <taxon>Bacteria</taxon>
        <taxon>Pseudomonadati</taxon>
        <taxon>Pseudomonadota</taxon>
        <taxon>Gammaproteobacteria</taxon>
        <taxon>Alteromonadales</taxon>
        <taxon>Alteromonadaceae</taxon>
        <taxon>Alteromonas/Salinimonas group</taxon>
        <taxon>Alteromonas</taxon>
    </lineage>
</organism>
<evidence type="ECO:0000256" key="3">
    <source>
        <dbReference type="SAM" id="Phobius"/>
    </source>
</evidence>
<evidence type="ECO:0000259" key="5">
    <source>
        <dbReference type="PROSITE" id="PS50887"/>
    </source>
</evidence>
<dbReference type="Gene3D" id="3.30.70.270">
    <property type="match status" value="1"/>
</dbReference>
<keyword evidence="3" id="KW-0812">Transmembrane</keyword>